<dbReference type="GO" id="GO:0043565">
    <property type="term" value="F:sequence-specific DNA binding"/>
    <property type="evidence" value="ECO:0007669"/>
    <property type="project" value="TreeGrafter"/>
</dbReference>
<dbReference type="Gene3D" id="1.10.1020.10">
    <property type="entry name" value="Adenine-specific Methyltransferase, Domain 2"/>
    <property type="match status" value="1"/>
</dbReference>
<evidence type="ECO:0000256" key="6">
    <source>
        <dbReference type="ARBA" id="ARBA00047942"/>
    </source>
</evidence>
<organism evidence="7 8">
    <name type="scientific">Microbacterium mangrovi</name>
    <dbReference type="NCBI Taxonomy" id="1348253"/>
    <lineage>
        <taxon>Bacteria</taxon>
        <taxon>Bacillati</taxon>
        <taxon>Actinomycetota</taxon>
        <taxon>Actinomycetes</taxon>
        <taxon>Micrococcales</taxon>
        <taxon>Microbacteriaceae</taxon>
        <taxon>Microbacterium</taxon>
    </lineage>
</organism>
<keyword evidence="5" id="KW-0949">S-adenosyl-L-methionine</keyword>
<dbReference type="RefSeq" id="WP_039401208.1">
    <property type="nucleotide sequence ID" value="NZ_JTDK01000014.1"/>
</dbReference>
<keyword evidence="3" id="KW-0489">Methyltransferase</keyword>
<dbReference type="PIRSF" id="PIRSF000398">
    <property type="entry name" value="M_m6A_EcoRV"/>
    <property type="match status" value="1"/>
</dbReference>
<dbReference type="Pfam" id="PF02086">
    <property type="entry name" value="MethyltransfD12"/>
    <property type="match status" value="1"/>
</dbReference>
<comment type="similarity">
    <text evidence="1">Belongs to the N(4)/N(6)-methyltransferase family.</text>
</comment>
<dbReference type="InterPro" id="IPR023095">
    <property type="entry name" value="Ade_MeTrfase_dom_2"/>
</dbReference>
<evidence type="ECO:0000256" key="4">
    <source>
        <dbReference type="ARBA" id="ARBA00022679"/>
    </source>
</evidence>
<sequence>MLDVKTTRPQYDSPLRYPGGKSSLSAFLGEAIAKAEIEGVTYVEPFAGGAGAAITLLLQDRVERVVINDLDPAVYSFWRAVVDEGPRFTATLQAVPLTLNEWRAQKQTYASGRAAGGYSFELGFAFFYLNRTNRSGVLNAGVIGGQQQSGRYKIDARFNREKLTSRIDSISKLRERITVSSRDGRAVIEEYASLPEVFLYVDPPYVQMGGSLYLNSFTEADHTFLAMCLNRNSSANWVLTYDDTQLIRDLYDERYQETFSLIYSARNMGVATELMVLSDRMRDSMIAKSL</sequence>
<evidence type="ECO:0000256" key="3">
    <source>
        <dbReference type="ARBA" id="ARBA00022603"/>
    </source>
</evidence>
<dbReference type="SUPFAM" id="SSF53335">
    <property type="entry name" value="S-adenosyl-L-methionine-dependent methyltransferases"/>
    <property type="match status" value="1"/>
</dbReference>
<dbReference type="EC" id="2.1.1.72" evidence="2"/>
<dbReference type="Gene3D" id="3.40.50.150">
    <property type="entry name" value="Vaccinia Virus protein VP39"/>
    <property type="match status" value="1"/>
</dbReference>
<name>A0A0B2A0U9_9MICO</name>
<dbReference type="GO" id="GO:1904047">
    <property type="term" value="F:S-adenosyl-L-methionine binding"/>
    <property type="evidence" value="ECO:0007669"/>
    <property type="project" value="TreeGrafter"/>
</dbReference>
<reference evidence="7 8" key="1">
    <citation type="submission" date="2014-11" db="EMBL/GenBank/DDBJ databases">
        <title>Genome sequence of Microbacterium mangrovi MUSC 115(T).</title>
        <authorList>
            <person name="Lee L.-H."/>
        </authorList>
    </citation>
    <scope>NUCLEOTIDE SEQUENCE [LARGE SCALE GENOMIC DNA]</scope>
    <source>
        <strain evidence="7 8">MUSC 115</strain>
    </source>
</reference>
<dbReference type="GO" id="GO:0032259">
    <property type="term" value="P:methylation"/>
    <property type="evidence" value="ECO:0007669"/>
    <property type="project" value="UniProtKB-KW"/>
</dbReference>
<dbReference type="GO" id="GO:0006298">
    <property type="term" value="P:mismatch repair"/>
    <property type="evidence" value="ECO:0007669"/>
    <property type="project" value="TreeGrafter"/>
</dbReference>
<dbReference type="Proteomes" id="UP000031030">
    <property type="component" value="Unassembled WGS sequence"/>
</dbReference>
<evidence type="ECO:0000256" key="2">
    <source>
        <dbReference type="ARBA" id="ARBA00011900"/>
    </source>
</evidence>
<dbReference type="AlphaFoldDB" id="A0A0B2A0U9"/>
<dbReference type="PANTHER" id="PTHR30481">
    <property type="entry name" value="DNA ADENINE METHYLASE"/>
    <property type="match status" value="1"/>
</dbReference>
<keyword evidence="8" id="KW-1185">Reference proteome</keyword>
<evidence type="ECO:0000313" key="8">
    <source>
        <dbReference type="Proteomes" id="UP000031030"/>
    </source>
</evidence>
<dbReference type="PANTHER" id="PTHR30481:SF2">
    <property type="entry name" value="SITE-SPECIFIC DNA-METHYLTRANSFERASE (ADENINE-SPECIFIC)"/>
    <property type="match status" value="1"/>
</dbReference>
<evidence type="ECO:0000256" key="5">
    <source>
        <dbReference type="ARBA" id="ARBA00022691"/>
    </source>
</evidence>
<evidence type="ECO:0000256" key="1">
    <source>
        <dbReference type="ARBA" id="ARBA00006594"/>
    </source>
</evidence>
<dbReference type="EMBL" id="JTDK01000014">
    <property type="protein sequence ID" value="KHK96646.1"/>
    <property type="molecule type" value="Genomic_DNA"/>
</dbReference>
<comment type="caution">
    <text evidence="7">The sequence shown here is derived from an EMBL/GenBank/DDBJ whole genome shotgun (WGS) entry which is preliminary data.</text>
</comment>
<dbReference type="PRINTS" id="PR00505">
    <property type="entry name" value="D12N6MTFRASE"/>
</dbReference>
<accession>A0A0B2A0U9</accession>
<evidence type="ECO:0000313" key="7">
    <source>
        <dbReference type="EMBL" id="KHK96646.1"/>
    </source>
</evidence>
<protein>
    <recommendedName>
        <fullName evidence="2">site-specific DNA-methyltransferase (adenine-specific)</fullName>
        <ecNumber evidence="2">2.1.1.72</ecNumber>
    </recommendedName>
</protein>
<dbReference type="InterPro" id="IPR012327">
    <property type="entry name" value="MeTrfase_D12"/>
</dbReference>
<dbReference type="GO" id="GO:0009007">
    <property type="term" value="F:site-specific DNA-methyltransferase (adenine-specific) activity"/>
    <property type="evidence" value="ECO:0007669"/>
    <property type="project" value="UniProtKB-EC"/>
</dbReference>
<gene>
    <name evidence="7" type="ORF">LK09_14400</name>
</gene>
<proteinExistence type="inferred from homology"/>
<dbReference type="InterPro" id="IPR029063">
    <property type="entry name" value="SAM-dependent_MTases_sf"/>
</dbReference>
<dbReference type="InterPro" id="IPR012263">
    <property type="entry name" value="M_m6A_EcoRV"/>
</dbReference>
<comment type="catalytic activity">
    <reaction evidence="6">
        <text>a 2'-deoxyadenosine in DNA + S-adenosyl-L-methionine = an N(6)-methyl-2'-deoxyadenosine in DNA + S-adenosyl-L-homocysteine + H(+)</text>
        <dbReference type="Rhea" id="RHEA:15197"/>
        <dbReference type="Rhea" id="RHEA-COMP:12418"/>
        <dbReference type="Rhea" id="RHEA-COMP:12419"/>
        <dbReference type="ChEBI" id="CHEBI:15378"/>
        <dbReference type="ChEBI" id="CHEBI:57856"/>
        <dbReference type="ChEBI" id="CHEBI:59789"/>
        <dbReference type="ChEBI" id="CHEBI:90615"/>
        <dbReference type="ChEBI" id="CHEBI:90616"/>
        <dbReference type="EC" id="2.1.1.72"/>
    </reaction>
</comment>
<dbReference type="GO" id="GO:0009307">
    <property type="term" value="P:DNA restriction-modification system"/>
    <property type="evidence" value="ECO:0007669"/>
    <property type="project" value="InterPro"/>
</dbReference>
<keyword evidence="4" id="KW-0808">Transferase</keyword>